<sequence length="105" mass="11994">MLTDNKQQLRTFGDWADTRPMISEAQLKGALRADDVREIKIVEFTPQIYRLHVALESTTTMKTLQSARQADRTFKNLNLLARYVKGIGATQTPIRLELNNEDSKS</sequence>
<reference evidence="2" key="1">
    <citation type="journal article" date="2022" name="ISME J.">
        <title>Genetic and phylogenetic analysis of dissimilatory iodate-reducing bacteria identifies potential niches across the world's oceans.</title>
        <authorList>
            <person name="Reyes-Umana V."/>
            <person name="Henning Z."/>
            <person name="Lee K."/>
            <person name="Barnum T.P."/>
            <person name="Coates J.D."/>
        </authorList>
    </citation>
    <scope>NUCLEOTIDE SEQUENCE [LARGE SCALE GENOMIC DNA]</scope>
    <source>
        <strain evidence="2">IR12</strain>
    </source>
</reference>
<gene>
    <name evidence="1" type="ORF">I8J34_17615</name>
</gene>
<evidence type="ECO:0000313" key="2">
    <source>
        <dbReference type="Proteomes" id="UP000694660"/>
    </source>
</evidence>
<name>A0A944DHK2_DENI1</name>
<comment type="caution">
    <text evidence="1">The sequence shown here is derived from an EMBL/GenBank/DDBJ whole genome shotgun (WGS) entry which is preliminary data.</text>
</comment>
<dbReference type="RefSeq" id="WP_214362977.1">
    <property type="nucleotide sequence ID" value="NZ_JAEKFT010000023.1"/>
</dbReference>
<protein>
    <submittedName>
        <fullName evidence="1">Uncharacterized protein</fullName>
    </submittedName>
</protein>
<dbReference type="EMBL" id="JAEKFT010000023">
    <property type="protein sequence ID" value="MBT0963003.1"/>
    <property type="molecule type" value="Genomic_DNA"/>
</dbReference>
<keyword evidence="2" id="KW-1185">Reference proteome</keyword>
<accession>A0A944DHK2</accession>
<dbReference type="Proteomes" id="UP000694660">
    <property type="component" value="Unassembled WGS sequence"/>
</dbReference>
<keyword evidence="1" id="KW-0614">Plasmid</keyword>
<evidence type="ECO:0000313" key="1">
    <source>
        <dbReference type="EMBL" id="MBT0963003.1"/>
    </source>
</evidence>
<geneLocation type="plasmid" evidence="1">
    <name>unnamed1</name>
</geneLocation>
<dbReference type="AlphaFoldDB" id="A0A944DHK2"/>
<organism evidence="1 2">
    <name type="scientific">Denitromonas iodatirespirans</name>
    <dbReference type="NCBI Taxonomy" id="2795389"/>
    <lineage>
        <taxon>Bacteria</taxon>
        <taxon>Pseudomonadati</taxon>
        <taxon>Pseudomonadota</taxon>
        <taxon>Betaproteobacteria</taxon>
        <taxon>Rhodocyclales</taxon>
        <taxon>Zoogloeaceae</taxon>
        <taxon>Denitromonas</taxon>
    </lineage>
</organism>
<proteinExistence type="predicted"/>